<evidence type="ECO:0000313" key="2">
    <source>
        <dbReference type="Proteomes" id="UP000014900"/>
    </source>
</evidence>
<evidence type="ECO:0000313" key="1">
    <source>
        <dbReference type="EMBL" id="AGP47091.1"/>
    </source>
</evidence>
<dbReference type="AlphaFoldDB" id="S4YRM4"/>
<proteinExistence type="predicted"/>
<dbReference type="HOGENOM" id="CLU_3348543_0_0_6"/>
<dbReference type="Proteomes" id="UP000014900">
    <property type="component" value="Chromosome"/>
</dbReference>
<dbReference type="PATRIC" id="fig|1348660.3.peg.3023"/>
<accession>S4YRM4</accession>
<name>S4YRM4_SERPL</name>
<dbReference type="KEGG" id="sry:M621_15370"/>
<organism evidence="1 2">
    <name type="scientific">Serratia plymuthica S13</name>
    <dbReference type="NCBI Taxonomy" id="1348660"/>
    <lineage>
        <taxon>Bacteria</taxon>
        <taxon>Pseudomonadati</taxon>
        <taxon>Pseudomonadota</taxon>
        <taxon>Gammaproteobacteria</taxon>
        <taxon>Enterobacterales</taxon>
        <taxon>Yersiniaceae</taxon>
        <taxon>Serratia</taxon>
    </lineage>
</organism>
<sequence>MKMKKPNRWDTLLNWLDNLARLWRIGKWLYDMWQWVQ</sequence>
<protein>
    <submittedName>
        <fullName evidence="1">Uncharacterized protein</fullName>
    </submittedName>
</protein>
<gene>
    <name evidence="1" type="ORF">M621_15370</name>
</gene>
<reference evidence="1 2" key="1">
    <citation type="journal article" date="2013" name="Genome Announc.">
        <title>Genome Sequence of Serratia plymuthica Strain S13, an Endophyte with Germination- and Plant-Growth-Promoting Activity from the Flower of Styrian Oil Pumpkin.</title>
        <authorList>
            <person name="Muller H."/>
            <person name="Furnkranz M."/>
            <person name="Grube M."/>
            <person name="Berg G."/>
        </authorList>
    </citation>
    <scope>NUCLEOTIDE SEQUENCE [LARGE SCALE GENOMIC DNA]</scope>
    <source>
        <strain evidence="1">S13</strain>
    </source>
</reference>
<dbReference type="EMBL" id="CP006566">
    <property type="protein sequence ID" value="AGP47091.1"/>
    <property type="molecule type" value="Genomic_DNA"/>
</dbReference>